<dbReference type="EMBL" id="HE573026">
    <property type="protein sequence ID" value="CCC51337.1"/>
    <property type="molecule type" value="Genomic_DNA"/>
</dbReference>
<feature type="transmembrane region" description="Helical" evidence="1">
    <location>
        <begin position="12"/>
        <end position="34"/>
    </location>
</feature>
<keyword evidence="1" id="KW-1133">Transmembrane helix</keyword>
<evidence type="ECO:0000256" key="1">
    <source>
        <dbReference type="SAM" id="Phobius"/>
    </source>
</evidence>
<accession>G0U635</accession>
<gene>
    <name evidence="2" type="ORF">TVY486_1003900</name>
</gene>
<organism evidence="2">
    <name type="scientific">Trypanosoma vivax (strain Y486)</name>
    <dbReference type="NCBI Taxonomy" id="1055687"/>
    <lineage>
        <taxon>Eukaryota</taxon>
        <taxon>Discoba</taxon>
        <taxon>Euglenozoa</taxon>
        <taxon>Kinetoplastea</taxon>
        <taxon>Metakinetoplastina</taxon>
        <taxon>Trypanosomatida</taxon>
        <taxon>Trypanosomatidae</taxon>
        <taxon>Trypanosoma</taxon>
        <taxon>Duttonella</taxon>
    </lineage>
</organism>
<dbReference type="VEuPathDB" id="TriTrypDB:TvY486_1003900"/>
<evidence type="ECO:0000313" key="2">
    <source>
        <dbReference type="EMBL" id="CCC51337.1"/>
    </source>
</evidence>
<name>G0U635_TRYVY</name>
<dbReference type="AlphaFoldDB" id="G0U635"/>
<keyword evidence="1" id="KW-0472">Membrane</keyword>
<protein>
    <submittedName>
        <fullName evidence="2">Uncharacterized protein</fullName>
    </submittedName>
</protein>
<proteinExistence type="predicted"/>
<sequence>MWTFRTCVTFSVWLRSWCVMTISLLLVAVLPLSLSSSFKTRWKLQRPYTLPGSLRRRAHTYSLSARPSLAWLWFLPLPHLQRVTIGALPRTAPHRSPPLPTAFPLPDSHHCTPSCILLFVYRSPEGRVVSEVFIQGIGEGRHCDSAP</sequence>
<reference evidence="2" key="1">
    <citation type="journal article" date="2012" name="Proc. Natl. Acad. Sci. U.S.A.">
        <title>Antigenic diversity is generated by distinct evolutionary mechanisms in African trypanosome species.</title>
        <authorList>
            <person name="Jackson A.P."/>
            <person name="Berry A."/>
            <person name="Aslett M."/>
            <person name="Allison H.C."/>
            <person name="Burton P."/>
            <person name="Vavrova-Anderson J."/>
            <person name="Brown R."/>
            <person name="Browne H."/>
            <person name="Corton N."/>
            <person name="Hauser H."/>
            <person name="Gamble J."/>
            <person name="Gilderthorp R."/>
            <person name="Marcello L."/>
            <person name="McQuillan J."/>
            <person name="Otto T.D."/>
            <person name="Quail M.A."/>
            <person name="Sanders M.J."/>
            <person name="van Tonder A."/>
            <person name="Ginger M.L."/>
            <person name="Field M.C."/>
            <person name="Barry J.D."/>
            <person name="Hertz-Fowler C."/>
            <person name="Berriman M."/>
        </authorList>
    </citation>
    <scope>NUCLEOTIDE SEQUENCE</scope>
    <source>
        <strain evidence="2">Y486</strain>
    </source>
</reference>
<keyword evidence="1" id="KW-0812">Transmembrane</keyword>